<dbReference type="EMBL" id="ABID01000002">
    <property type="protein sequence ID" value="EDQ05228.1"/>
    <property type="molecule type" value="Genomic_DNA"/>
</dbReference>
<name>A0ABM9X6W5_9RHOB</name>
<keyword evidence="1" id="KW-0472">Membrane</keyword>
<comment type="caution">
    <text evidence="2">The sequence shown here is derived from an EMBL/GenBank/DDBJ whole genome shotgun (WGS) entry which is preliminary data.</text>
</comment>
<protein>
    <recommendedName>
        <fullName evidence="4">DUF2065 domain-containing protein</fullName>
    </recommendedName>
</protein>
<dbReference type="InterPro" id="IPR019201">
    <property type="entry name" value="DUF2065"/>
</dbReference>
<dbReference type="Proteomes" id="UP000003257">
    <property type="component" value="Unassembled WGS sequence"/>
</dbReference>
<dbReference type="PANTHER" id="PTHR38602:SF1">
    <property type="entry name" value="INNER MEMBRANE PROTEIN"/>
    <property type="match status" value="1"/>
</dbReference>
<evidence type="ECO:0000313" key="3">
    <source>
        <dbReference type="Proteomes" id="UP000003257"/>
    </source>
</evidence>
<dbReference type="Pfam" id="PF09838">
    <property type="entry name" value="DUF2065"/>
    <property type="match status" value="1"/>
</dbReference>
<evidence type="ECO:0000256" key="1">
    <source>
        <dbReference type="SAM" id="Phobius"/>
    </source>
</evidence>
<sequence length="64" mass="6966">MSLVLLALGSVLIFEGLVYALAPSFLEQMLEMLRRIPEAALRQLGALVVVVGLILVWLAFQLGV</sequence>
<evidence type="ECO:0008006" key="4">
    <source>
        <dbReference type="Google" id="ProtNLM"/>
    </source>
</evidence>
<keyword evidence="1" id="KW-0812">Transmembrane</keyword>
<organism evidence="2 3">
    <name type="scientific">Sulfitobacter indolifex HEL-45</name>
    <dbReference type="NCBI Taxonomy" id="391624"/>
    <lineage>
        <taxon>Bacteria</taxon>
        <taxon>Pseudomonadati</taxon>
        <taxon>Pseudomonadota</taxon>
        <taxon>Alphaproteobacteria</taxon>
        <taxon>Rhodobacterales</taxon>
        <taxon>Roseobacteraceae</taxon>
        <taxon>Sulfitobacter</taxon>
    </lineage>
</organism>
<evidence type="ECO:0000313" key="2">
    <source>
        <dbReference type="EMBL" id="EDQ05228.1"/>
    </source>
</evidence>
<proteinExistence type="predicted"/>
<keyword evidence="3" id="KW-1185">Reference proteome</keyword>
<keyword evidence="1" id="KW-1133">Transmembrane helix</keyword>
<gene>
    <name evidence="2" type="ORF">OIHEL45_10813</name>
</gene>
<feature type="transmembrane region" description="Helical" evidence="1">
    <location>
        <begin position="44"/>
        <end position="63"/>
    </location>
</feature>
<reference evidence="2 3" key="1">
    <citation type="submission" date="2007-11" db="EMBL/GenBank/DDBJ databases">
        <authorList>
            <person name="Wagner-Dobler I."/>
            <person name="Ferriera S."/>
            <person name="Johnson J."/>
            <person name="Kravitz S."/>
            <person name="Beeson K."/>
            <person name="Sutton G."/>
            <person name="Rogers Y.-H."/>
            <person name="Friedman R."/>
            <person name="Frazier M."/>
            <person name="Venter J.C."/>
        </authorList>
    </citation>
    <scope>NUCLEOTIDE SEQUENCE [LARGE SCALE GENOMIC DNA]</scope>
    <source>
        <strain evidence="2 3">HEL-45</strain>
    </source>
</reference>
<dbReference type="PANTHER" id="PTHR38602">
    <property type="entry name" value="INNER MEMBRANE PROTEIN-RELATED"/>
    <property type="match status" value="1"/>
</dbReference>
<accession>A0ABM9X6W5</accession>
<dbReference type="RefSeq" id="WP_007119366.1">
    <property type="nucleotide sequence ID" value="NZ_ABID01000002.1"/>
</dbReference>